<gene>
    <name evidence="3" type="ORF">P168DRAFT_285549</name>
</gene>
<reference evidence="3" key="1">
    <citation type="submission" date="2016-12" db="EMBL/GenBank/DDBJ databases">
        <title>The genomes of Aspergillus section Nigri reveals drivers in fungal speciation.</title>
        <authorList>
            <consortium name="DOE Joint Genome Institute"/>
            <person name="Vesth T.C."/>
            <person name="Nybo J."/>
            <person name="Theobald S."/>
            <person name="Brandl J."/>
            <person name="Frisvad J.C."/>
            <person name="Nielsen K.F."/>
            <person name="Lyhne E.K."/>
            <person name="Kogle M.E."/>
            <person name="Kuo A."/>
            <person name="Riley R."/>
            <person name="Clum A."/>
            <person name="Nolan M."/>
            <person name="Lipzen A."/>
            <person name="Salamov A."/>
            <person name="Henrissat B."/>
            <person name="Wiebenga A."/>
            <person name="De vries R.P."/>
            <person name="Grigoriev I.V."/>
            <person name="Mortensen U.H."/>
            <person name="Andersen M.R."/>
            <person name="Baker S.E."/>
        </authorList>
    </citation>
    <scope>NUCLEOTIDE SEQUENCE</scope>
    <source>
        <strain evidence="3">IBT 28561</strain>
    </source>
</reference>
<dbReference type="Gene3D" id="3.40.50.720">
    <property type="entry name" value="NAD(P)-binding Rossmann-like Domain"/>
    <property type="match status" value="1"/>
</dbReference>
<comment type="similarity">
    <text evidence="1">Belongs to the short-chain dehydrogenases/reductases (SDR) family.</text>
</comment>
<sequence>MSTRVTGTAFITSSASGIGQKTAYTLAQNDITNLALLDINTAQLQTIRDDLAASFPNLGIEILTADVKDEASVEAAVQRTVARFGGIDIAVHSAGIGGEAPNSDEASLANWQKVIDTNQTGGVALPAGSGPADAETRSLAMTRMEVPDRYRDRGGRLGRGAIVNLSSIFGVSIPPTDMGLIPYTTAKHAVRVRTDRPSVVDTPMTHKATALGLFDKTINQTPMGRCGTLEEIADSILFLVSPMSSYVVGAALVVDGGCTA</sequence>
<dbReference type="Pfam" id="PF13561">
    <property type="entry name" value="adh_short_C2"/>
    <property type="match status" value="1"/>
</dbReference>
<keyword evidence="4" id="KW-1185">Reference proteome</keyword>
<name>A0A2I1CQY5_ASPC2</name>
<dbReference type="GeneID" id="36543737"/>
<dbReference type="CDD" id="cd05233">
    <property type="entry name" value="SDR_c"/>
    <property type="match status" value="1"/>
</dbReference>
<dbReference type="PANTHER" id="PTHR42760">
    <property type="entry name" value="SHORT-CHAIN DEHYDROGENASES/REDUCTASES FAMILY MEMBER"/>
    <property type="match status" value="1"/>
</dbReference>
<dbReference type="GO" id="GO:0016616">
    <property type="term" value="F:oxidoreductase activity, acting on the CH-OH group of donors, NAD or NADP as acceptor"/>
    <property type="evidence" value="ECO:0007669"/>
    <property type="project" value="TreeGrafter"/>
</dbReference>
<keyword evidence="2" id="KW-0521">NADP</keyword>
<dbReference type="InterPro" id="IPR002347">
    <property type="entry name" value="SDR_fam"/>
</dbReference>
<dbReference type="SUPFAM" id="SSF51735">
    <property type="entry name" value="NAD(P)-binding Rossmann-fold domains"/>
    <property type="match status" value="1"/>
</dbReference>
<comment type="caution">
    <text evidence="3">The sequence shown here is derived from an EMBL/GenBank/DDBJ whole genome shotgun (WGS) entry which is preliminary data.</text>
</comment>
<dbReference type="InterPro" id="IPR036291">
    <property type="entry name" value="NAD(P)-bd_dom_sf"/>
</dbReference>
<evidence type="ECO:0000256" key="2">
    <source>
        <dbReference type="ARBA" id="ARBA00022857"/>
    </source>
</evidence>
<evidence type="ECO:0000313" key="3">
    <source>
        <dbReference type="EMBL" id="PKY00027.1"/>
    </source>
</evidence>
<dbReference type="Proteomes" id="UP000234254">
    <property type="component" value="Unassembled WGS sequence"/>
</dbReference>
<protein>
    <submittedName>
        <fullName evidence="3">Short chain dehydrogenase/ reductase</fullName>
    </submittedName>
</protein>
<evidence type="ECO:0000256" key="1">
    <source>
        <dbReference type="ARBA" id="ARBA00006484"/>
    </source>
</evidence>
<proteinExistence type="inferred from homology"/>
<evidence type="ECO:0000313" key="4">
    <source>
        <dbReference type="Proteomes" id="UP000234254"/>
    </source>
</evidence>
<accession>A0A2I1CQY5</accession>
<dbReference type="AlphaFoldDB" id="A0A2I1CQY5"/>
<dbReference type="RefSeq" id="XP_024688621.1">
    <property type="nucleotide sequence ID" value="XM_024836213.1"/>
</dbReference>
<dbReference type="EMBL" id="MSFM01000016">
    <property type="protein sequence ID" value="PKY00027.1"/>
    <property type="molecule type" value="Genomic_DNA"/>
</dbReference>
<dbReference type="OrthoDB" id="5840532at2759"/>
<dbReference type="VEuPathDB" id="FungiDB:P168DRAFT_285549"/>
<dbReference type="Pfam" id="PF00106">
    <property type="entry name" value="adh_short"/>
    <property type="match status" value="1"/>
</dbReference>
<dbReference type="PRINTS" id="PR00081">
    <property type="entry name" value="GDHRDH"/>
</dbReference>
<organism evidence="3 4">
    <name type="scientific">Aspergillus campestris (strain IBT 28561)</name>
    <dbReference type="NCBI Taxonomy" id="1392248"/>
    <lineage>
        <taxon>Eukaryota</taxon>
        <taxon>Fungi</taxon>
        <taxon>Dikarya</taxon>
        <taxon>Ascomycota</taxon>
        <taxon>Pezizomycotina</taxon>
        <taxon>Eurotiomycetes</taxon>
        <taxon>Eurotiomycetidae</taxon>
        <taxon>Eurotiales</taxon>
        <taxon>Aspergillaceae</taxon>
        <taxon>Aspergillus</taxon>
        <taxon>Aspergillus subgen. Circumdati</taxon>
    </lineage>
</organism>